<dbReference type="RefSeq" id="WP_106290950.1">
    <property type="nucleotide sequence ID" value="NZ_PVTH01000001.1"/>
</dbReference>
<dbReference type="AlphaFoldDB" id="A0A2T0UC71"/>
<reference evidence="1 2" key="1">
    <citation type="submission" date="2018-03" db="EMBL/GenBank/DDBJ databases">
        <title>Genomic Encyclopedia of Type Strains, Phase III (KMG-III): the genomes of soil and plant-associated and newly described type strains.</title>
        <authorList>
            <person name="Whitman W."/>
        </authorList>
    </citation>
    <scope>NUCLEOTIDE SEQUENCE [LARGE SCALE GENOMIC DNA]</scope>
    <source>
        <strain evidence="1 2">CGMCC 1.9313</strain>
    </source>
</reference>
<proteinExistence type="predicted"/>
<name>A0A2T0UC71_9SPHI</name>
<keyword evidence="2" id="KW-1185">Reference proteome</keyword>
<accession>A0A2T0UC71</accession>
<gene>
    <name evidence="1" type="ORF">B0I27_101464</name>
</gene>
<organism evidence="1 2">
    <name type="scientific">Arcticibacter pallidicorallinus</name>
    <dbReference type="NCBI Taxonomy" id="1259464"/>
    <lineage>
        <taxon>Bacteria</taxon>
        <taxon>Pseudomonadati</taxon>
        <taxon>Bacteroidota</taxon>
        <taxon>Sphingobacteriia</taxon>
        <taxon>Sphingobacteriales</taxon>
        <taxon>Sphingobacteriaceae</taxon>
        <taxon>Arcticibacter</taxon>
    </lineage>
</organism>
<dbReference type="EMBL" id="PVTH01000001">
    <property type="protein sequence ID" value="PRY55492.1"/>
    <property type="molecule type" value="Genomic_DNA"/>
</dbReference>
<dbReference type="OrthoDB" id="1249520at2"/>
<evidence type="ECO:0000313" key="1">
    <source>
        <dbReference type="EMBL" id="PRY55492.1"/>
    </source>
</evidence>
<protein>
    <submittedName>
        <fullName evidence="1">Uncharacterized protein</fullName>
    </submittedName>
</protein>
<evidence type="ECO:0000313" key="2">
    <source>
        <dbReference type="Proteomes" id="UP000238034"/>
    </source>
</evidence>
<sequence>MIKELIGKPAIRFKVEYKIYQKLQHIALKHLNVTDMNKLRDRFEGQKFYHSFLIRSYAEVALEKLLNQATIDWTLKVDSKNYKPQFTYNGRSVELITASLDSYPTVPRGNYDIGIVAFINVDSRDVQILGFAPQETLIANIDSSSISPMFEALYFGHLKNFDFLTLIRD</sequence>
<comment type="caution">
    <text evidence="1">The sequence shown here is derived from an EMBL/GenBank/DDBJ whole genome shotgun (WGS) entry which is preliminary data.</text>
</comment>
<dbReference type="Proteomes" id="UP000238034">
    <property type="component" value="Unassembled WGS sequence"/>
</dbReference>